<evidence type="ECO:0000256" key="4">
    <source>
        <dbReference type="ARBA" id="ARBA00022475"/>
    </source>
</evidence>
<keyword evidence="5 8" id="KW-0812">Transmembrane</keyword>
<dbReference type="PANTHER" id="PTHR30445:SF9">
    <property type="match status" value="1"/>
</dbReference>
<feature type="transmembrane region" description="Helical" evidence="8">
    <location>
        <begin position="348"/>
        <end position="365"/>
    </location>
</feature>
<dbReference type="InterPro" id="IPR050144">
    <property type="entry name" value="AAE_transporter"/>
</dbReference>
<gene>
    <name evidence="10" type="ORF">NE535_09035</name>
</gene>
<dbReference type="PANTHER" id="PTHR30445">
    <property type="entry name" value="K(+)_H(+) ANTIPORTER SUBUNIT KHTT"/>
    <property type="match status" value="1"/>
</dbReference>
<evidence type="ECO:0000256" key="2">
    <source>
        <dbReference type="ARBA" id="ARBA00009854"/>
    </source>
</evidence>
<feature type="transmembrane region" description="Helical" evidence="8">
    <location>
        <begin position="93"/>
        <end position="114"/>
    </location>
</feature>
<dbReference type="InterPro" id="IPR006512">
    <property type="entry name" value="YidE_YbjL"/>
</dbReference>
<evidence type="ECO:0000256" key="1">
    <source>
        <dbReference type="ARBA" id="ARBA00004651"/>
    </source>
</evidence>
<comment type="subcellular location">
    <subcellularLocation>
        <location evidence="1">Cell membrane</location>
        <topology evidence="1">Multi-pass membrane protein</topology>
    </subcellularLocation>
</comment>
<evidence type="ECO:0000313" key="11">
    <source>
        <dbReference type="Proteomes" id="UP001155546"/>
    </source>
</evidence>
<accession>A0A9X2WM40</accession>
<comment type="similarity">
    <text evidence="2">Belongs to the AAE transporter (TC 2.A.81) family.</text>
</comment>
<feature type="transmembrane region" description="Helical" evidence="8">
    <location>
        <begin position="6"/>
        <end position="27"/>
    </location>
</feature>
<dbReference type="Pfam" id="PF06826">
    <property type="entry name" value="Asp-Al_Ex"/>
    <property type="match status" value="1"/>
</dbReference>
<dbReference type="GO" id="GO:0005886">
    <property type="term" value="C:plasma membrane"/>
    <property type="evidence" value="ECO:0007669"/>
    <property type="project" value="UniProtKB-SubCell"/>
</dbReference>
<feature type="transmembrane region" description="Helical" evidence="8">
    <location>
        <begin position="377"/>
        <end position="395"/>
    </location>
</feature>
<keyword evidence="6 8" id="KW-1133">Transmembrane helix</keyword>
<feature type="transmembrane region" description="Helical" evidence="8">
    <location>
        <begin position="444"/>
        <end position="462"/>
    </location>
</feature>
<feature type="transmembrane region" description="Helical" evidence="8">
    <location>
        <begin position="134"/>
        <end position="153"/>
    </location>
</feature>
<keyword evidence="7 8" id="KW-0472">Membrane</keyword>
<keyword evidence="11" id="KW-1185">Reference proteome</keyword>
<feature type="transmembrane region" description="Helical" evidence="8">
    <location>
        <begin position="416"/>
        <end position="438"/>
    </location>
</feature>
<evidence type="ECO:0000259" key="9">
    <source>
        <dbReference type="Pfam" id="PF06826"/>
    </source>
</evidence>
<feature type="transmembrane region" description="Helical" evidence="8">
    <location>
        <begin position="34"/>
        <end position="55"/>
    </location>
</feature>
<keyword evidence="3" id="KW-0813">Transport</keyword>
<organism evidence="10 11">
    <name type="scientific">Shewanella holmiensis</name>
    <dbReference type="NCBI Taxonomy" id="2952222"/>
    <lineage>
        <taxon>Bacteria</taxon>
        <taxon>Pseudomonadati</taxon>
        <taxon>Pseudomonadota</taxon>
        <taxon>Gammaproteobacteria</taxon>
        <taxon>Alteromonadales</taxon>
        <taxon>Shewanellaceae</taxon>
        <taxon>Shewanella</taxon>
    </lineage>
</organism>
<keyword evidence="4" id="KW-1003">Cell membrane</keyword>
<proteinExistence type="inferred from homology"/>
<feature type="transmembrane region" description="Helical" evidence="8">
    <location>
        <begin position="61"/>
        <end position="81"/>
    </location>
</feature>
<dbReference type="Proteomes" id="UP001155546">
    <property type="component" value="Unassembled WGS sequence"/>
</dbReference>
<evidence type="ECO:0000256" key="7">
    <source>
        <dbReference type="ARBA" id="ARBA00023136"/>
    </source>
</evidence>
<evidence type="ECO:0000256" key="3">
    <source>
        <dbReference type="ARBA" id="ARBA00022448"/>
    </source>
</evidence>
<feature type="domain" description="YidE/YbjL duplication" evidence="9">
    <location>
        <begin position="371"/>
        <end position="466"/>
    </location>
</feature>
<reference evidence="10" key="1">
    <citation type="journal article" date="2023" name="Int. J. Syst. Evol. Microbiol.">
        <title>&lt;i&gt;Shewanella septentrionalis&lt;/i&gt; sp. nov. and &lt;i&gt;Shewanella holmiensis&lt;/i&gt; sp. nov., isolated from Baltic Sea water and sediments.</title>
        <authorList>
            <person name="Martin-Rodriguez A.J."/>
            <person name="Thorell K."/>
            <person name="Joffre E."/>
            <person name="Jensie-Markopoulos S."/>
            <person name="Moore E.R.B."/>
            <person name="Sjoling A."/>
        </authorList>
    </citation>
    <scope>NUCLEOTIDE SEQUENCE</scope>
    <source>
        <strain evidence="10">SP1S2-7</strain>
    </source>
</reference>
<evidence type="ECO:0000313" key="10">
    <source>
        <dbReference type="EMBL" id="MCT7941931.1"/>
    </source>
</evidence>
<evidence type="ECO:0000256" key="8">
    <source>
        <dbReference type="SAM" id="Phobius"/>
    </source>
</evidence>
<name>A0A9X2WM40_9GAMM</name>
<comment type="caution">
    <text evidence="10">The sequence shown here is derived from an EMBL/GenBank/DDBJ whole genome shotgun (WGS) entry which is preliminary data.</text>
</comment>
<evidence type="ECO:0000256" key="6">
    <source>
        <dbReference type="ARBA" id="ARBA00022989"/>
    </source>
</evidence>
<sequence length="472" mass="51339">MMAILEHIFTSSAYFILLVTLVLGFVVGKIHLGLFSLGTILSTLIVGLIVGLAGGANDPNLTWLFFSLFMYVVAYLGGSLFTQDLQAHQKSILIKVLQLSFTTFTAIAFVYWVFSIESVAVLRLAADHISASDLIVFASALLPIIIVTQKLPWLKKWHTPSQIVDMAPKSVEAASINDNQQINSVKNVVRRAFKVNIDSTVVGKTLMQLNSPAVEIVFELKKGSNDTDANTVMAGDTITVTGTSNSIYYLEDNVLGTELPLEKNIIEEHFQIVANQHGLQNSSLLALKNNLNKTSSRGILISRYIREGVDIEINPDLIISNEDIIQVTGNDMDIKQVRHALGITNNSLVYGQILFTLGIILAYLTSCFDLELTGVPLLFGAGGCSLITGLFIGWISHHSRLFTPVSTSSLKRLSFAGLWGFVAVSGLFLGSLITQAVGQDSLKMMFVAVVMTILSQLILCSLGNKVVSHSKS</sequence>
<dbReference type="RefSeq" id="WP_261298310.1">
    <property type="nucleotide sequence ID" value="NZ_JAMTCD010000009.1"/>
</dbReference>
<dbReference type="EMBL" id="JAMTCD010000009">
    <property type="protein sequence ID" value="MCT7941931.1"/>
    <property type="molecule type" value="Genomic_DNA"/>
</dbReference>
<dbReference type="AlphaFoldDB" id="A0A9X2WM40"/>
<evidence type="ECO:0000256" key="5">
    <source>
        <dbReference type="ARBA" id="ARBA00022692"/>
    </source>
</evidence>
<protein>
    <recommendedName>
        <fullName evidence="9">YidE/YbjL duplication domain-containing protein</fullName>
    </recommendedName>
</protein>